<evidence type="ECO:0000256" key="1">
    <source>
        <dbReference type="SAM" id="MobiDB-lite"/>
    </source>
</evidence>
<evidence type="ECO:0000313" key="3">
    <source>
        <dbReference type="EMBL" id="RGP81429.1"/>
    </source>
</evidence>
<dbReference type="PANTHER" id="PTHR47843:SF3">
    <property type="entry name" value="BTB DOMAIN-CONTAINING PROTEIN"/>
    <property type="match status" value="1"/>
</dbReference>
<comment type="caution">
    <text evidence="3">The sequence shown here is derived from an EMBL/GenBank/DDBJ whole genome shotgun (WGS) entry which is preliminary data.</text>
</comment>
<organism evidence="3 4">
    <name type="scientific">Fusarium longipes</name>
    <dbReference type="NCBI Taxonomy" id="694270"/>
    <lineage>
        <taxon>Eukaryota</taxon>
        <taxon>Fungi</taxon>
        <taxon>Dikarya</taxon>
        <taxon>Ascomycota</taxon>
        <taxon>Pezizomycotina</taxon>
        <taxon>Sordariomycetes</taxon>
        <taxon>Hypocreomycetidae</taxon>
        <taxon>Hypocreales</taxon>
        <taxon>Nectriaceae</taxon>
        <taxon>Fusarium</taxon>
    </lineage>
</organism>
<feature type="domain" description="BTB" evidence="2">
    <location>
        <begin position="15"/>
        <end position="82"/>
    </location>
</feature>
<dbReference type="InterPro" id="IPR011333">
    <property type="entry name" value="SKP1/BTB/POZ_sf"/>
</dbReference>
<name>A0A395TAH3_9HYPO</name>
<reference evidence="3 4" key="1">
    <citation type="journal article" date="2018" name="PLoS Pathog.">
        <title>Evolution of structural diversity of trichothecenes, a family of toxins produced by plant pathogenic and entomopathogenic fungi.</title>
        <authorList>
            <person name="Proctor R.H."/>
            <person name="McCormick S.P."/>
            <person name="Kim H.S."/>
            <person name="Cardoza R.E."/>
            <person name="Stanley A.M."/>
            <person name="Lindo L."/>
            <person name="Kelly A."/>
            <person name="Brown D.W."/>
            <person name="Lee T."/>
            <person name="Vaughan M.M."/>
            <person name="Alexander N.J."/>
            <person name="Busman M."/>
            <person name="Gutierrez S."/>
        </authorList>
    </citation>
    <scope>NUCLEOTIDE SEQUENCE [LARGE SCALE GENOMIC DNA]</scope>
    <source>
        <strain evidence="3 4">NRRL 20695</strain>
    </source>
</reference>
<evidence type="ECO:0000259" key="2">
    <source>
        <dbReference type="PROSITE" id="PS50097"/>
    </source>
</evidence>
<dbReference type="AlphaFoldDB" id="A0A395TAH3"/>
<feature type="region of interest" description="Disordered" evidence="1">
    <location>
        <begin position="99"/>
        <end position="136"/>
    </location>
</feature>
<gene>
    <name evidence="3" type="ORF">FLONG3_574</name>
</gene>
<dbReference type="SUPFAM" id="SSF54695">
    <property type="entry name" value="POZ domain"/>
    <property type="match status" value="1"/>
</dbReference>
<sequence length="303" mass="34213">MERISKKAVATSKPFKFLIGTDKTEYTIHSALVAQLSPVLSALVNGSFRESSESSVTWDDIDEITFNSFWQFVYTGIYDTPEPLPPTEEAPSNEVLKADIPEDPEPEISESQDPATEPRTEPEAEPEAEPAEQGPETYLCFVPVDATPSSAMKKEKRGGARRTSLWLDFLYSWDDPPEPFDVDVTLKDHANALVHHAKVYTLADRYAITRLTDLSRLNLYQELKDLARNGHGYNNVVELVRYTFEELVPDELRNMVVHFSACVVEHLWKINEFQELVGKYGILSKALVGTMLLRLDENEACLS</sequence>
<keyword evidence="4" id="KW-1185">Reference proteome</keyword>
<dbReference type="EMBL" id="PXOG01000011">
    <property type="protein sequence ID" value="RGP81429.1"/>
    <property type="molecule type" value="Genomic_DNA"/>
</dbReference>
<dbReference type="Proteomes" id="UP000266234">
    <property type="component" value="Unassembled WGS sequence"/>
</dbReference>
<dbReference type="STRING" id="694270.A0A395TAH3"/>
<dbReference type="OrthoDB" id="9997739at2759"/>
<feature type="compositionally biased region" description="Acidic residues" evidence="1">
    <location>
        <begin position="101"/>
        <end position="110"/>
    </location>
</feature>
<proteinExistence type="predicted"/>
<protein>
    <submittedName>
        <fullName evidence="3">Btb poz fold</fullName>
    </submittedName>
</protein>
<dbReference type="PANTHER" id="PTHR47843">
    <property type="entry name" value="BTB DOMAIN-CONTAINING PROTEIN-RELATED"/>
    <property type="match status" value="1"/>
</dbReference>
<dbReference type="Gene3D" id="3.30.710.10">
    <property type="entry name" value="Potassium Channel Kv1.1, Chain A"/>
    <property type="match status" value="1"/>
</dbReference>
<evidence type="ECO:0000313" key="4">
    <source>
        <dbReference type="Proteomes" id="UP000266234"/>
    </source>
</evidence>
<dbReference type="PROSITE" id="PS50097">
    <property type="entry name" value="BTB"/>
    <property type="match status" value="1"/>
</dbReference>
<dbReference type="InterPro" id="IPR000210">
    <property type="entry name" value="BTB/POZ_dom"/>
</dbReference>
<accession>A0A395TAH3</accession>